<accession>A0A1H3QZ03</accession>
<organism evidence="1 2">
    <name type="scientific">Tindallia californiensis</name>
    <dbReference type="NCBI Taxonomy" id="159292"/>
    <lineage>
        <taxon>Bacteria</taxon>
        <taxon>Bacillati</taxon>
        <taxon>Bacillota</taxon>
        <taxon>Clostridia</taxon>
        <taxon>Peptostreptococcales</taxon>
        <taxon>Tindalliaceae</taxon>
        <taxon>Tindallia</taxon>
    </lineage>
</organism>
<reference evidence="1 2" key="1">
    <citation type="submission" date="2016-10" db="EMBL/GenBank/DDBJ databases">
        <authorList>
            <person name="de Groot N.N."/>
        </authorList>
    </citation>
    <scope>NUCLEOTIDE SEQUENCE [LARGE SCALE GENOMIC DNA]</scope>
    <source>
        <strain evidence="1 2">APO</strain>
    </source>
</reference>
<dbReference type="Pfam" id="PF13289">
    <property type="entry name" value="SIR2_2"/>
    <property type="match status" value="1"/>
</dbReference>
<dbReference type="Proteomes" id="UP000199230">
    <property type="component" value="Unassembled WGS sequence"/>
</dbReference>
<dbReference type="EMBL" id="FNPV01000011">
    <property type="protein sequence ID" value="SDZ18784.1"/>
    <property type="molecule type" value="Genomic_DNA"/>
</dbReference>
<proteinExistence type="predicted"/>
<gene>
    <name evidence="1" type="ORF">SAMN05192546_11146</name>
</gene>
<dbReference type="OrthoDB" id="78172at2"/>
<evidence type="ECO:0000313" key="1">
    <source>
        <dbReference type="EMBL" id="SDZ18784.1"/>
    </source>
</evidence>
<dbReference type="AlphaFoldDB" id="A0A1H3QZ03"/>
<name>A0A1H3QZ03_9FIRM</name>
<evidence type="ECO:0000313" key="2">
    <source>
        <dbReference type="Proteomes" id="UP000199230"/>
    </source>
</evidence>
<keyword evidence="2" id="KW-1185">Reference proteome</keyword>
<dbReference type="STRING" id="159292.SAMN05192546_11146"/>
<dbReference type="InterPro" id="IPR011202">
    <property type="entry name" value="UCP014677"/>
</dbReference>
<protein>
    <submittedName>
        <fullName evidence="1">SIR2-like domain-containing protein</fullName>
    </submittedName>
</protein>
<dbReference type="RefSeq" id="WP_093315318.1">
    <property type="nucleotide sequence ID" value="NZ_FNPV01000011.1"/>
</dbReference>
<sequence length="544" mass="63060">MNELKKIISEFKSLPYLFIGSGLSRRHLDTDDWEGLLKRFANMINTKSDSDSDYAYEKYHRQAINELRKQPEPYNDDSFLLPMVATMIQEDFDKKWFEDQQFSESRITLSKYVKNGVSPFKAEIAAFLKLRSDEANYNSDHNHELQSLKKAASRSINGVITTNFDTLIEDLFSDLEYEVYEGQQSLIFSPLNGIRDIFKIHGCCKKPDSITINHKDYTNFIKRNAYLSAKLITFFVEHPIIFLGYSITDNNIIKILESIVECLNSDNINELNNRLIFVQRGDGDGLIHVNNMIRQFGNKNIQMKQIKLDDYSIFYDELLNTKSRYSPRLLSQLKKDIFEMVVANKPSGKLIVAADIDDEQDINDIDVVIGVGMKQFAKQGVIGISTEEIFKDIIWNNLDLGSFPEMLVDFVNKALPKHLRDASGSLPFYKYIKDMDYSSLPRDISKHIKGDFDSFLNRNLLDNRKKRGDQYCSVQDVLVKNDELDKQLKELPLLTEDKINVDELGHFLKGSFPKDELLLQDPKAPHETDLRRIIKIYDWLLYKK</sequence>
<dbReference type="PIRSF" id="PIRSF014677">
    <property type="entry name" value="UCP014677"/>
    <property type="match status" value="1"/>
</dbReference>